<evidence type="ECO:0000256" key="5">
    <source>
        <dbReference type="ARBA" id="ARBA00022723"/>
    </source>
</evidence>
<dbReference type="InterPro" id="IPR006128">
    <property type="entry name" value="Lipoprotein_PsaA-like"/>
</dbReference>
<dbReference type="InterPro" id="IPR006127">
    <property type="entry name" value="ZnuA-like"/>
</dbReference>
<evidence type="ECO:0000313" key="15">
    <source>
        <dbReference type="EMBL" id="TWH76225.1"/>
    </source>
</evidence>
<dbReference type="Pfam" id="PF01297">
    <property type="entry name" value="ZnuA"/>
    <property type="match status" value="1"/>
</dbReference>
<dbReference type="InterPro" id="IPR050492">
    <property type="entry name" value="Bact_metal-bind_prot9"/>
</dbReference>
<feature type="chain" id="PRO_5021763244" description="High-affinity zinc uptake system protein ZnuA" evidence="14">
    <location>
        <begin position="23"/>
        <end position="305"/>
    </location>
</feature>
<dbReference type="GO" id="GO:0006829">
    <property type="term" value="P:zinc ion transport"/>
    <property type="evidence" value="ECO:0007669"/>
    <property type="project" value="UniProtKB-KW"/>
</dbReference>
<dbReference type="FunFam" id="3.40.50.1980:FF:000028">
    <property type="entry name" value="High-affinity zinc uptake system protein znuA"/>
    <property type="match status" value="1"/>
</dbReference>
<evidence type="ECO:0000256" key="1">
    <source>
        <dbReference type="ARBA" id="ARBA00004418"/>
    </source>
</evidence>
<dbReference type="PANTHER" id="PTHR42953">
    <property type="entry name" value="HIGH-AFFINITY ZINC UPTAKE SYSTEM PROTEIN ZNUA-RELATED"/>
    <property type="match status" value="1"/>
</dbReference>
<keyword evidence="11" id="KW-1015">Disulfide bond</keyword>
<evidence type="ECO:0000256" key="12">
    <source>
        <dbReference type="ARBA" id="ARBA00045516"/>
    </source>
</evidence>
<dbReference type="GO" id="GO:0042597">
    <property type="term" value="C:periplasmic space"/>
    <property type="evidence" value="ECO:0007669"/>
    <property type="project" value="UniProtKB-SubCell"/>
</dbReference>
<dbReference type="GO" id="GO:0046872">
    <property type="term" value="F:metal ion binding"/>
    <property type="evidence" value="ECO:0007669"/>
    <property type="project" value="UniProtKB-KW"/>
</dbReference>
<dbReference type="Gene3D" id="3.40.50.1980">
    <property type="entry name" value="Nitrogenase molybdenum iron protein domain"/>
    <property type="match status" value="2"/>
</dbReference>
<comment type="subcellular location">
    <subcellularLocation>
        <location evidence="1">Periplasm</location>
    </subcellularLocation>
</comment>
<evidence type="ECO:0000256" key="2">
    <source>
        <dbReference type="ARBA" id="ARBA00011028"/>
    </source>
</evidence>
<dbReference type="PRINTS" id="PR00690">
    <property type="entry name" value="ADHESNFAMILY"/>
</dbReference>
<sequence length="305" mass="33934">MRRIFSFTLLIFGTMALGSAQAQPQILTSIKPLQLIAAAVQDGVGEPDVLLPVGASAHHYSLRPSDIRRLHQADLFYWIGPSMEGFLVEILKQRPTGTQAVQELPDLQLQYFGDSDHQHDAETDHADAEHKPGSLDAHLWLSSVNARQIARRMAEDLSQLDPSHAQTYQDNLAAFIQRLDQLDQRLKQQLTPVADKPFFVFHEAYNYFEQVYGLAHRAAFHFSEENTPGARYVAQLRTQLQDAGPSCLFSEPPVRPRLAQSLTQGLPVTLAELDALGGSIPVTAQGYEQLLEQIAQSLSRCLSTL</sequence>
<evidence type="ECO:0000256" key="3">
    <source>
        <dbReference type="ARBA" id="ARBA00015915"/>
    </source>
</evidence>
<keyword evidence="16" id="KW-1185">Reference proteome</keyword>
<reference evidence="15 16" key="1">
    <citation type="submission" date="2019-07" db="EMBL/GenBank/DDBJ databases">
        <title>Genomic Encyclopedia of Type Strains, Phase I: the one thousand microbial genomes (KMG-I) project.</title>
        <authorList>
            <person name="Kyrpides N."/>
        </authorList>
    </citation>
    <scope>NUCLEOTIDE SEQUENCE [LARGE SCALE GENOMIC DNA]</scope>
    <source>
        <strain evidence="15 16">DSM 375</strain>
    </source>
</reference>
<name>A0A562J0A9_9GAMM</name>
<evidence type="ECO:0000256" key="13">
    <source>
        <dbReference type="RuleBase" id="RU003512"/>
    </source>
</evidence>
<keyword evidence="8" id="KW-0862">Zinc</keyword>
<keyword evidence="7" id="KW-0574">Periplasm</keyword>
<organism evidence="15 16">
    <name type="scientific">Azomonas agilis</name>
    <dbReference type="NCBI Taxonomy" id="116849"/>
    <lineage>
        <taxon>Bacteria</taxon>
        <taxon>Pseudomonadati</taxon>
        <taxon>Pseudomonadota</taxon>
        <taxon>Gammaproteobacteria</taxon>
        <taxon>Pseudomonadales</taxon>
        <taxon>Pseudomonadaceae</taxon>
        <taxon>Azomonas</taxon>
    </lineage>
</organism>
<evidence type="ECO:0000256" key="6">
    <source>
        <dbReference type="ARBA" id="ARBA00022729"/>
    </source>
</evidence>
<dbReference type="CDD" id="cd01019">
    <property type="entry name" value="ZnuA"/>
    <property type="match status" value="1"/>
</dbReference>
<dbReference type="PANTHER" id="PTHR42953:SF3">
    <property type="entry name" value="HIGH-AFFINITY ZINC UPTAKE SYSTEM PROTEIN ZNUA"/>
    <property type="match status" value="1"/>
</dbReference>
<accession>A0A562J0A9</accession>
<dbReference type="SUPFAM" id="SSF53807">
    <property type="entry name" value="Helical backbone' metal receptor"/>
    <property type="match status" value="1"/>
</dbReference>
<dbReference type="RefSeq" id="WP_144570875.1">
    <property type="nucleotide sequence ID" value="NZ_VLKG01000003.1"/>
</dbReference>
<comment type="function">
    <text evidence="12">Part of the ATP-binding cassette (ABC) transport system ZnuABC involved in zinc import. Binds zinc with high affinity and specificity and delivers it to the membrane permease for translocation into the cytoplasm.</text>
</comment>
<keyword evidence="10" id="KW-0406">Ion transport</keyword>
<keyword evidence="5" id="KW-0479">Metal-binding</keyword>
<evidence type="ECO:0000256" key="14">
    <source>
        <dbReference type="SAM" id="SignalP"/>
    </source>
</evidence>
<keyword evidence="6 14" id="KW-0732">Signal</keyword>
<comment type="caution">
    <text evidence="15">The sequence shown here is derived from an EMBL/GenBank/DDBJ whole genome shotgun (WGS) entry which is preliminary data.</text>
</comment>
<evidence type="ECO:0000256" key="7">
    <source>
        <dbReference type="ARBA" id="ARBA00022764"/>
    </source>
</evidence>
<dbReference type="OrthoDB" id="7346865at2"/>
<evidence type="ECO:0000256" key="9">
    <source>
        <dbReference type="ARBA" id="ARBA00022906"/>
    </source>
</evidence>
<evidence type="ECO:0000313" key="16">
    <source>
        <dbReference type="Proteomes" id="UP000319627"/>
    </source>
</evidence>
<keyword evidence="4 13" id="KW-0813">Transport</keyword>
<dbReference type="Proteomes" id="UP000319627">
    <property type="component" value="Unassembled WGS sequence"/>
</dbReference>
<proteinExistence type="inferred from homology"/>
<keyword evidence="9" id="KW-0864">Zinc transport</keyword>
<comment type="similarity">
    <text evidence="2 13">Belongs to the bacterial solute-binding protein 9 family.</text>
</comment>
<evidence type="ECO:0000256" key="11">
    <source>
        <dbReference type="ARBA" id="ARBA00023157"/>
    </source>
</evidence>
<dbReference type="AlphaFoldDB" id="A0A562J0A9"/>
<evidence type="ECO:0000256" key="8">
    <source>
        <dbReference type="ARBA" id="ARBA00022833"/>
    </source>
</evidence>
<dbReference type="EMBL" id="VLKG01000003">
    <property type="protein sequence ID" value="TWH76225.1"/>
    <property type="molecule type" value="Genomic_DNA"/>
</dbReference>
<feature type="signal peptide" evidence="14">
    <location>
        <begin position="1"/>
        <end position="22"/>
    </location>
</feature>
<dbReference type="InterPro" id="IPR035520">
    <property type="entry name" value="ZnuA"/>
</dbReference>
<evidence type="ECO:0000256" key="10">
    <source>
        <dbReference type="ARBA" id="ARBA00023065"/>
    </source>
</evidence>
<dbReference type="GO" id="GO:0007155">
    <property type="term" value="P:cell adhesion"/>
    <property type="evidence" value="ECO:0007669"/>
    <property type="project" value="InterPro"/>
</dbReference>
<protein>
    <recommendedName>
        <fullName evidence="3">High-affinity zinc uptake system protein ZnuA</fullName>
    </recommendedName>
</protein>
<gene>
    <name evidence="15" type="ORF">LX59_01146</name>
</gene>
<evidence type="ECO:0000256" key="4">
    <source>
        <dbReference type="ARBA" id="ARBA00022448"/>
    </source>
</evidence>